<dbReference type="EMBL" id="SJZJ01000005">
    <property type="protein sequence ID" value="TCJ30195.1"/>
    <property type="molecule type" value="Genomic_DNA"/>
</dbReference>
<dbReference type="InterPro" id="IPR036689">
    <property type="entry name" value="ESAT-6-like_sf"/>
</dbReference>
<evidence type="ECO:0000313" key="3">
    <source>
        <dbReference type="EMBL" id="TCJ30195.1"/>
    </source>
</evidence>
<dbReference type="Gene3D" id="1.10.287.1060">
    <property type="entry name" value="ESAT-6-like"/>
    <property type="match status" value="1"/>
</dbReference>
<evidence type="ECO:0000313" key="4">
    <source>
        <dbReference type="Proteomes" id="UP000295453"/>
    </source>
</evidence>
<comment type="caution">
    <text evidence="3">The sequence shown here is derived from an EMBL/GenBank/DDBJ whole genome shotgun (WGS) entry which is preliminary data.</text>
</comment>
<sequence length="519" mass="54076">MAAFVGMDPGAMRRVAAQLLSLADRLDTVVTTVQRTVDDAVAAWEGQDGQDFVSARGGQHRVLLTQSAAALQQMAADAAEQADAQDTASSATGGGPFMGPVVPPGAVPPGGTTPATPPAGGTPQQNADWWRSLTPAQQAAIIAEHPELVGNLDGVPGWARDQANRALLPQYRAELEEQLATATGDERQIIQDKLDGLDKVEQVLALGGRQLLTLDITRPEQLLAAVAQGDIDTADHVAVFTPGLTTTVKDSLGGYDRDMAELRAVMGDELAASGRGDETTATVAWLGYEAPQVNGEVFDLVGSDLDRSVASADLAKRGGDDLASFYNGINAIHGGADNVHLTALGHSYGSTTTGYALQHGTGVDDAVFFGSPGLGTSQLSDLHLAEGHAFNMETSSDPVGDLARFHGDPDMIRGLDRLSTGSSEVDGQELSRSGGHSEYLVNHSTSQHNMAVIATGSDHDRLVQTGEFDPAVVSPLLSTTLLVGEAGLDKVNEGADWVGDRAGDVVDGGKKLYNKVFGD</sequence>
<reference evidence="3 4" key="1">
    <citation type="submission" date="2019-03" db="EMBL/GenBank/DDBJ databases">
        <authorList>
            <person name="Kim M.K.M."/>
        </authorList>
    </citation>
    <scope>NUCLEOTIDE SEQUENCE [LARGE SCALE GENOMIC DNA]</scope>
    <source>
        <strain evidence="3 4">18JY15-6</strain>
    </source>
</reference>
<organism evidence="3 4">
    <name type="scientific">Nocardioides jejuensis</name>
    <dbReference type="NCBI Taxonomy" id="2502782"/>
    <lineage>
        <taxon>Bacteria</taxon>
        <taxon>Bacillati</taxon>
        <taxon>Actinomycetota</taxon>
        <taxon>Actinomycetes</taxon>
        <taxon>Propionibacteriales</taxon>
        <taxon>Nocardioidaceae</taxon>
        <taxon>Nocardioides</taxon>
    </lineage>
</organism>
<dbReference type="OrthoDB" id="3259161at2"/>
<keyword evidence="4" id="KW-1185">Reference proteome</keyword>
<feature type="region of interest" description="Disordered" evidence="1">
    <location>
        <begin position="77"/>
        <end position="127"/>
    </location>
</feature>
<gene>
    <name evidence="3" type="ORF">EPD65_04740</name>
</gene>
<name>A0A4R1CIG6_9ACTN</name>
<dbReference type="InterPro" id="IPR010427">
    <property type="entry name" value="DUF1023"/>
</dbReference>
<feature type="compositionally biased region" description="Low complexity" evidence="1">
    <location>
        <begin position="109"/>
        <end position="123"/>
    </location>
</feature>
<dbReference type="AlphaFoldDB" id="A0A4R1CIG6"/>
<dbReference type="Proteomes" id="UP000295453">
    <property type="component" value="Unassembled WGS sequence"/>
</dbReference>
<proteinExistence type="predicted"/>
<dbReference type="SUPFAM" id="SSF140453">
    <property type="entry name" value="EsxAB dimer-like"/>
    <property type="match status" value="1"/>
</dbReference>
<accession>A0A4R1CIG6</accession>
<feature type="domain" description="DUF1023" evidence="2">
    <location>
        <begin position="220"/>
        <end position="405"/>
    </location>
</feature>
<feature type="compositionally biased region" description="Low complexity" evidence="1">
    <location>
        <begin position="77"/>
        <end position="91"/>
    </location>
</feature>
<dbReference type="InterPro" id="IPR029058">
    <property type="entry name" value="AB_hydrolase_fold"/>
</dbReference>
<evidence type="ECO:0000256" key="1">
    <source>
        <dbReference type="SAM" id="MobiDB-lite"/>
    </source>
</evidence>
<protein>
    <recommendedName>
        <fullName evidence="2">DUF1023 domain-containing protein</fullName>
    </recommendedName>
</protein>
<dbReference type="SUPFAM" id="SSF53474">
    <property type="entry name" value="alpha/beta-Hydrolases"/>
    <property type="match status" value="1"/>
</dbReference>
<evidence type="ECO:0000259" key="2">
    <source>
        <dbReference type="Pfam" id="PF06259"/>
    </source>
</evidence>
<dbReference type="Pfam" id="PF06259">
    <property type="entry name" value="Abhydrolase_8"/>
    <property type="match status" value="1"/>
</dbReference>
<dbReference type="RefSeq" id="WP_131582018.1">
    <property type="nucleotide sequence ID" value="NZ_SJZJ01000005.1"/>
</dbReference>